<keyword evidence="3" id="KW-1185">Reference proteome</keyword>
<evidence type="ECO:0000256" key="1">
    <source>
        <dbReference type="SAM" id="MobiDB-lite"/>
    </source>
</evidence>
<name>A0A9P6R252_9FUNG</name>
<organism evidence="2 3">
    <name type="scientific">Linnemannia gamsii</name>
    <dbReference type="NCBI Taxonomy" id="64522"/>
    <lineage>
        <taxon>Eukaryota</taxon>
        <taxon>Fungi</taxon>
        <taxon>Fungi incertae sedis</taxon>
        <taxon>Mucoromycota</taxon>
        <taxon>Mortierellomycotina</taxon>
        <taxon>Mortierellomycetes</taxon>
        <taxon>Mortierellales</taxon>
        <taxon>Mortierellaceae</taxon>
        <taxon>Linnemannia</taxon>
    </lineage>
</organism>
<gene>
    <name evidence="2" type="ORF">BGZ97_000570</name>
</gene>
<dbReference type="OrthoDB" id="2423977at2759"/>
<evidence type="ECO:0000313" key="2">
    <source>
        <dbReference type="EMBL" id="KAG0306935.1"/>
    </source>
</evidence>
<feature type="region of interest" description="Disordered" evidence="1">
    <location>
        <begin position="204"/>
        <end position="223"/>
    </location>
</feature>
<protein>
    <recommendedName>
        <fullName evidence="4">F-box domain-containing protein</fullName>
    </recommendedName>
</protein>
<accession>A0A9P6R252</accession>
<sequence length="903" mass="102809">MDPLSQLPQECLQLIFKVLARDNDTASLAALLRTNKHIATLALPSLYRDPFKETFHHNHYCIHDHGLHCRYNHPGHHHHLGHDHEQDHDHDHEHEHEHGHDHDHEHGHDHYHNHDHQHEHGHDHGHDNAEDEDEDEDMGQDDNDSKDDKDEEGKEEEKDDGQHDNDKDGDPSYHLPSRTDHALARMLLSRLPADTLPPVISLALGANKPPTSDANTSSSTPPPLNYSAHIRNFDLPTIAMSITSYWPISRPPPTSVANYMQGDEFAQICESAHLLPAYTQKIRTKEGLMQMHYEAHLYREACWALASPILGQLQSLTFPVSDLGRYSRAVDRLGNLERLHFLLDKMVDYDWDHFSDVTTEVRDETKKRKDDLYQTVVQFVEDHTRLFPGRLKTVTFSDSGLWPAVEQSCPEITEREITRLLPPLHNPTHLNQDSLPHLAAHLDSTNLSYVREILDLQGPGAWFRTLRNKRQFLQRCRSLQNLFTVPLGEGAFSWAVQEKRDFESGQGAYLEDGLVPLKNVYLRESEDEQLTDELNDIAIAFSETLGSINLAMSPEPWHPSQTMNIGQGWVDLPKLTDFMISATRNRIVVDHRLLQHCPNLKNVSFTDHTSQYRWEDVVPCQPAELPNLELLRLTGTSSLTFHPDTLHSTAALAHMYIETCTDDTGRFFIPEPEELQRSFGMNCDTTVTQEGPESSEVVARPLWTWDWHLPSLHHLSLSAEFAFMFQFRMLQGCPALRSLELNMETSNRRIQRVISNSDMFLPCTDPEVPKQAMIVPSLRALSLRGLWRIYDASLAQFLSVMFPNLESLEEQGLSGYSLKALVEVVKTKPNGIAELMLGQLPLFGKGADDAGLQLFHGGSELVVEKYRERLVTVQLAFVQYFFLKDASAMPAKVGLQRLPSSSS</sequence>
<dbReference type="SUPFAM" id="SSF52047">
    <property type="entry name" value="RNI-like"/>
    <property type="match status" value="1"/>
</dbReference>
<comment type="caution">
    <text evidence="2">The sequence shown here is derived from an EMBL/GenBank/DDBJ whole genome shotgun (WGS) entry which is preliminary data.</text>
</comment>
<dbReference type="EMBL" id="JAAAIN010001101">
    <property type="protein sequence ID" value="KAG0306935.1"/>
    <property type="molecule type" value="Genomic_DNA"/>
</dbReference>
<evidence type="ECO:0000313" key="3">
    <source>
        <dbReference type="Proteomes" id="UP000823405"/>
    </source>
</evidence>
<dbReference type="AlphaFoldDB" id="A0A9P6R252"/>
<feature type="region of interest" description="Disordered" evidence="1">
    <location>
        <begin position="77"/>
        <end position="177"/>
    </location>
</feature>
<feature type="compositionally biased region" description="Polar residues" evidence="1">
    <location>
        <begin position="209"/>
        <end position="219"/>
    </location>
</feature>
<dbReference type="InterPro" id="IPR032675">
    <property type="entry name" value="LRR_dom_sf"/>
</dbReference>
<feature type="compositionally biased region" description="Basic and acidic residues" evidence="1">
    <location>
        <begin position="82"/>
        <end position="128"/>
    </location>
</feature>
<reference evidence="2" key="1">
    <citation type="journal article" date="2020" name="Fungal Divers.">
        <title>Resolving the Mortierellaceae phylogeny through synthesis of multi-gene phylogenetics and phylogenomics.</title>
        <authorList>
            <person name="Vandepol N."/>
            <person name="Liber J."/>
            <person name="Desiro A."/>
            <person name="Na H."/>
            <person name="Kennedy M."/>
            <person name="Barry K."/>
            <person name="Grigoriev I.V."/>
            <person name="Miller A.N."/>
            <person name="O'Donnell K."/>
            <person name="Stajich J.E."/>
            <person name="Bonito G."/>
        </authorList>
    </citation>
    <scope>NUCLEOTIDE SEQUENCE</scope>
    <source>
        <strain evidence="2">NVP60</strain>
    </source>
</reference>
<dbReference type="Proteomes" id="UP000823405">
    <property type="component" value="Unassembled WGS sequence"/>
</dbReference>
<feature type="compositionally biased region" description="Acidic residues" evidence="1">
    <location>
        <begin position="129"/>
        <end position="145"/>
    </location>
</feature>
<dbReference type="Gene3D" id="3.80.10.10">
    <property type="entry name" value="Ribonuclease Inhibitor"/>
    <property type="match status" value="1"/>
</dbReference>
<feature type="compositionally biased region" description="Basic and acidic residues" evidence="1">
    <location>
        <begin position="146"/>
        <end position="177"/>
    </location>
</feature>
<proteinExistence type="predicted"/>
<evidence type="ECO:0008006" key="4">
    <source>
        <dbReference type="Google" id="ProtNLM"/>
    </source>
</evidence>